<dbReference type="GO" id="GO:0020037">
    <property type="term" value="F:heme binding"/>
    <property type="evidence" value="ECO:0007669"/>
    <property type="project" value="InterPro"/>
</dbReference>
<keyword evidence="4" id="KW-0408">Iron</keyword>
<keyword evidence="3" id="KW-0479">Metal-binding</keyword>
<dbReference type="InterPro" id="IPR050182">
    <property type="entry name" value="Cytochrome_P450_fam2"/>
</dbReference>
<dbReference type="GO" id="GO:0016712">
    <property type="term" value="F:oxidoreductase activity, acting on paired donors, with incorporation or reduction of molecular oxygen, reduced flavin or flavoprotein as one donor, and incorporation of one atom of oxygen"/>
    <property type="evidence" value="ECO:0007669"/>
    <property type="project" value="TreeGrafter"/>
</dbReference>
<dbReference type="InterPro" id="IPR002401">
    <property type="entry name" value="Cyt_P450_E_grp-I"/>
</dbReference>
<dbReference type="InterPro" id="IPR001128">
    <property type="entry name" value="Cyt_P450"/>
</dbReference>
<name>A0AAV1N6V9_SCOSC</name>
<keyword evidence="6" id="KW-1185">Reference proteome</keyword>
<dbReference type="PANTHER" id="PTHR24300">
    <property type="entry name" value="CYTOCHROME P450 508A4-RELATED"/>
    <property type="match status" value="1"/>
</dbReference>
<proteinExistence type="inferred from homology"/>
<dbReference type="AlphaFoldDB" id="A0AAV1N6V9"/>
<protein>
    <submittedName>
        <fullName evidence="5">Cytochrome P450 2J5</fullName>
    </submittedName>
</protein>
<reference evidence="5 6" key="1">
    <citation type="submission" date="2024-01" db="EMBL/GenBank/DDBJ databases">
        <authorList>
            <person name="Alioto T."/>
            <person name="Alioto T."/>
            <person name="Gomez Garrido J."/>
        </authorList>
    </citation>
    <scope>NUCLEOTIDE SEQUENCE [LARGE SCALE GENOMIC DNA]</scope>
</reference>
<dbReference type="GO" id="GO:0006082">
    <property type="term" value="P:organic acid metabolic process"/>
    <property type="evidence" value="ECO:0007669"/>
    <property type="project" value="TreeGrafter"/>
</dbReference>
<evidence type="ECO:0000256" key="1">
    <source>
        <dbReference type="ARBA" id="ARBA00001971"/>
    </source>
</evidence>
<dbReference type="SUPFAM" id="SSF48264">
    <property type="entry name" value="Cytochrome P450"/>
    <property type="match status" value="1"/>
</dbReference>
<evidence type="ECO:0000256" key="2">
    <source>
        <dbReference type="ARBA" id="ARBA00010617"/>
    </source>
</evidence>
<comment type="similarity">
    <text evidence="2">Belongs to the cytochrome P450 family.</text>
</comment>
<dbReference type="GO" id="GO:0005737">
    <property type="term" value="C:cytoplasm"/>
    <property type="evidence" value="ECO:0007669"/>
    <property type="project" value="TreeGrafter"/>
</dbReference>
<dbReference type="InterPro" id="IPR036396">
    <property type="entry name" value="Cyt_P450_sf"/>
</dbReference>
<dbReference type="GO" id="GO:0006805">
    <property type="term" value="P:xenobiotic metabolic process"/>
    <property type="evidence" value="ECO:0007669"/>
    <property type="project" value="TreeGrafter"/>
</dbReference>
<evidence type="ECO:0000313" key="6">
    <source>
        <dbReference type="Proteomes" id="UP001314229"/>
    </source>
</evidence>
<accession>A0AAV1N6V9</accession>
<gene>
    <name evidence="5" type="ORF">FSCOSCO3_A011918</name>
</gene>
<dbReference type="Proteomes" id="UP001314229">
    <property type="component" value="Unassembled WGS sequence"/>
</dbReference>
<dbReference type="PRINTS" id="PR00463">
    <property type="entry name" value="EP450I"/>
</dbReference>
<comment type="cofactor">
    <cofactor evidence="1">
        <name>heme</name>
        <dbReference type="ChEBI" id="CHEBI:30413"/>
    </cofactor>
</comment>
<sequence length="77" mass="8746">MGKRFDYSDHNFQITLKYLSEVVSLEGTTWGQHKESDLGFDETNLALCSLDLFLAGTETTSTTLQWALIYLIKNPDI</sequence>
<dbReference type="PANTHER" id="PTHR24300:SF177">
    <property type="entry name" value="CYTOCHROME P450 2J2"/>
    <property type="match status" value="1"/>
</dbReference>
<evidence type="ECO:0000256" key="4">
    <source>
        <dbReference type="ARBA" id="ARBA00023004"/>
    </source>
</evidence>
<dbReference type="GO" id="GO:0005506">
    <property type="term" value="F:iron ion binding"/>
    <property type="evidence" value="ECO:0007669"/>
    <property type="project" value="InterPro"/>
</dbReference>
<organism evidence="5 6">
    <name type="scientific">Scomber scombrus</name>
    <name type="common">Atlantic mackerel</name>
    <name type="synonym">Scomber vernalis</name>
    <dbReference type="NCBI Taxonomy" id="13677"/>
    <lineage>
        <taxon>Eukaryota</taxon>
        <taxon>Metazoa</taxon>
        <taxon>Chordata</taxon>
        <taxon>Craniata</taxon>
        <taxon>Vertebrata</taxon>
        <taxon>Euteleostomi</taxon>
        <taxon>Actinopterygii</taxon>
        <taxon>Neopterygii</taxon>
        <taxon>Teleostei</taxon>
        <taxon>Neoteleostei</taxon>
        <taxon>Acanthomorphata</taxon>
        <taxon>Pelagiaria</taxon>
        <taxon>Scombriformes</taxon>
        <taxon>Scombridae</taxon>
        <taxon>Scomber</taxon>
    </lineage>
</organism>
<evidence type="ECO:0000256" key="3">
    <source>
        <dbReference type="ARBA" id="ARBA00022723"/>
    </source>
</evidence>
<dbReference type="EMBL" id="CAWUFR010000021">
    <property type="protein sequence ID" value="CAK6955176.1"/>
    <property type="molecule type" value="Genomic_DNA"/>
</dbReference>
<comment type="caution">
    <text evidence="5">The sequence shown here is derived from an EMBL/GenBank/DDBJ whole genome shotgun (WGS) entry which is preliminary data.</text>
</comment>
<dbReference type="Pfam" id="PF00067">
    <property type="entry name" value="p450"/>
    <property type="match status" value="1"/>
</dbReference>
<dbReference type="Gene3D" id="1.10.630.10">
    <property type="entry name" value="Cytochrome P450"/>
    <property type="match status" value="1"/>
</dbReference>
<evidence type="ECO:0000313" key="5">
    <source>
        <dbReference type="EMBL" id="CAK6955176.1"/>
    </source>
</evidence>